<sequence>MTQHNSPKDNSSVWQSGRPDPMTAQYDRLLQSPRGGTYCFTLKAEDRATVLVNGDLLIDMADSDQTDEQSRHVALAPGNHHIQLRYKERNGEASLRLSVGQTLATNTLPDSRAMPHTHLMEIQQSGSKATVV</sequence>
<gene>
    <name evidence="3" type="ORF">PEV8663_01588</name>
</gene>
<feature type="domain" description="PA14" evidence="2">
    <location>
        <begin position="1"/>
        <end position="114"/>
    </location>
</feature>
<organism evidence="3 4">
    <name type="scientific">Pelagimonas varians</name>
    <dbReference type="NCBI Taxonomy" id="696760"/>
    <lineage>
        <taxon>Bacteria</taxon>
        <taxon>Pseudomonadati</taxon>
        <taxon>Pseudomonadota</taxon>
        <taxon>Alphaproteobacteria</taxon>
        <taxon>Rhodobacterales</taxon>
        <taxon>Roseobacteraceae</taxon>
        <taxon>Pelagimonas</taxon>
    </lineage>
</organism>
<feature type="compositionally biased region" description="Polar residues" evidence="1">
    <location>
        <begin position="1"/>
        <end position="15"/>
    </location>
</feature>
<dbReference type="AlphaFoldDB" id="A0A238K8Q6"/>
<dbReference type="Gene3D" id="3.90.182.10">
    <property type="entry name" value="Toxin - Anthrax Protective Antigen,domain 1"/>
    <property type="match status" value="1"/>
</dbReference>
<dbReference type="PROSITE" id="PS51820">
    <property type="entry name" value="PA14"/>
    <property type="match status" value="1"/>
</dbReference>
<accession>A0A238K8Q6</accession>
<evidence type="ECO:0000313" key="4">
    <source>
        <dbReference type="Proteomes" id="UP000220836"/>
    </source>
</evidence>
<dbReference type="RefSeq" id="WP_097804081.1">
    <property type="nucleotide sequence ID" value="NZ_FXYH01000004.1"/>
</dbReference>
<evidence type="ECO:0000313" key="3">
    <source>
        <dbReference type="EMBL" id="SMX38877.1"/>
    </source>
</evidence>
<keyword evidence="4" id="KW-1185">Reference proteome</keyword>
<protein>
    <submittedName>
        <fullName evidence="3">PA14 domain protein</fullName>
    </submittedName>
</protein>
<reference evidence="3 4" key="1">
    <citation type="submission" date="2017-05" db="EMBL/GenBank/DDBJ databases">
        <authorList>
            <person name="Song R."/>
            <person name="Chenine A.L."/>
            <person name="Ruprecht R.M."/>
        </authorList>
    </citation>
    <scope>NUCLEOTIDE SEQUENCE [LARGE SCALE GENOMIC DNA]</scope>
    <source>
        <strain evidence="3 4">CECT 8663</strain>
    </source>
</reference>
<dbReference type="EMBL" id="FXYH01000004">
    <property type="protein sequence ID" value="SMX38877.1"/>
    <property type="molecule type" value="Genomic_DNA"/>
</dbReference>
<dbReference type="InterPro" id="IPR011658">
    <property type="entry name" value="PA14_dom"/>
</dbReference>
<feature type="region of interest" description="Disordered" evidence="1">
    <location>
        <begin position="1"/>
        <end position="25"/>
    </location>
</feature>
<evidence type="ECO:0000256" key="1">
    <source>
        <dbReference type="SAM" id="MobiDB-lite"/>
    </source>
</evidence>
<dbReference type="InterPro" id="IPR037524">
    <property type="entry name" value="PA14/GLEYA"/>
</dbReference>
<proteinExistence type="predicted"/>
<dbReference type="Pfam" id="PF07691">
    <property type="entry name" value="PA14"/>
    <property type="match status" value="1"/>
</dbReference>
<evidence type="ECO:0000259" key="2">
    <source>
        <dbReference type="PROSITE" id="PS51820"/>
    </source>
</evidence>
<dbReference type="SUPFAM" id="SSF56988">
    <property type="entry name" value="Anthrax protective antigen"/>
    <property type="match status" value="1"/>
</dbReference>
<dbReference type="Proteomes" id="UP000220836">
    <property type="component" value="Unassembled WGS sequence"/>
</dbReference>
<dbReference type="OrthoDB" id="8421704at2"/>
<name>A0A238K8Q6_9RHOB</name>